<dbReference type="AlphaFoldDB" id="A0A1J8R6C2"/>
<proteinExistence type="predicted"/>
<dbReference type="OrthoDB" id="2131701at2759"/>
<evidence type="ECO:0000313" key="1">
    <source>
        <dbReference type="EMBL" id="OJA21360.1"/>
    </source>
</evidence>
<evidence type="ECO:0000313" key="2">
    <source>
        <dbReference type="Proteomes" id="UP000183567"/>
    </source>
</evidence>
<accession>A0A1J8R6C2</accession>
<dbReference type="Gene3D" id="2.80.10.50">
    <property type="match status" value="1"/>
</dbReference>
<name>A0A1J8R6C2_9AGAM</name>
<gene>
    <name evidence="1" type="ORF">AZE42_10023</name>
</gene>
<reference evidence="1 2" key="1">
    <citation type="submission" date="2016-03" db="EMBL/GenBank/DDBJ databases">
        <title>Comparative genomics of the ectomycorrhizal sister species Rhizopogon vinicolor and Rhizopogon vesiculosus (Basidiomycota: Boletales) reveals a divergence of the mating type B locus.</title>
        <authorList>
            <person name="Mujic A.B."/>
            <person name="Kuo A."/>
            <person name="Tritt A."/>
            <person name="Lipzen A."/>
            <person name="Chen C."/>
            <person name="Johnson J."/>
            <person name="Sharma A."/>
            <person name="Barry K."/>
            <person name="Grigoriev I.V."/>
            <person name="Spatafora J.W."/>
        </authorList>
    </citation>
    <scope>NUCLEOTIDE SEQUENCE [LARGE SCALE GENOMIC DNA]</scope>
    <source>
        <strain evidence="1 2">AM-OR11-056</strain>
    </source>
</reference>
<organism evidence="1 2">
    <name type="scientific">Rhizopogon vesiculosus</name>
    <dbReference type="NCBI Taxonomy" id="180088"/>
    <lineage>
        <taxon>Eukaryota</taxon>
        <taxon>Fungi</taxon>
        <taxon>Dikarya</taxon>
        <taxon>Basidiomycota</taxon>
        <taxon>Agaricomycotina</taxon>
        <taxon>Agaricomycetes</taxon>
        <taxon>Agaricomycetidae</taxon>
        <taxon>Boletales</taxon>
        <taxon>Suillineae</taxon>
        <taxon>Rhizopogonaceae</taxon>
        <taxon>Rhizopogon</taxon>
    </lineage>
</organism>
<dbReference type="SUPFAM" id="SSF50370">
    <property type="entry name" value="Ricin B-like lectins"/>
    <property type="match status" value="1"/>
</dbReference>
<dbReference type="Proteomes" id="UP000183567">
    <property type="component" value="Unassembled WGS sequence"/>
</dbReference>
<comment type="caution">
    <text evidence="1">The sequence shown here is derived from an EMBL/GenBank/DDBJ whole genome shotgun (WGS) entry which is preliminary data.</text>
</comment>
<sequence>MSIPLSGTYRLRSVKFPNQLFDLQGGTTTIGTPVIGYANNSNSQNMLVVDPSNKLVRLTNVASGTFTDSANIQGPAGEVVVGRHSTALFMIAPSNNLGEYS</sequence>
<protein>
    <submittedName>
        <fullName evidence="1">Uncharacterized protein</fullName>
    </submittedName>
</protein>
<dbReference type="EMBL" id="LVVM01000178">
    <property type="protein sequence ID" value="OJA21360.1"/>
    <property type="molecule type" value="Genomic_DNA"/>
</dbReference>
<dbReference type="InterPro" id="IPR035992">
    <property type="entry name" value="Ricin_B-like_lectins"/>
</dbReference>
<keyword evidence="2" id="KW-1185">Reference proteome</keyword>